<dbReference type="InterPro" id="IPR039421">
    <property type="entry name" value="Type_1_exporter"/>
</dbReference>
<dbReference type="PANTHER" id="PTHR24221">
    <property type="entry name" value="ATP-BINDING CASSETTE SUB-FAMILY B"/>
    <property type="match status" value="1"/>
</dbReference>
<dbReference type="InterPro" id="IPR011527">
    <property type="entry name" value="ABC1_TM_dom"/>
</dbReference>
<dbReference type="PROSITE" id="PS00211">
    <property type="entry name" value="ABC_TRANSPORTER_1"/>
    <property type="match status" value="1"/>
</dbReference>
<dbReference type="Proteomes" id="UP000029453">
    <property type="component" value="Unassembled WGS sequence"/>
</dbReference>
<evidence type="ECO:0000256" key="3">
    <source>
        <dbReference type="ARBA" id="ARBA00022741"/>
    </source>
</evidence>
<keyword evidence="11" id="KW-1185">Reference proteome</keyword>
<feature type="domain" description="ABC transmembrane type-1" evidence="9">
    <location>
        <begin position="1"/>
        <end position="239"/>
    </location>
</feature>
<gene>
    <name evidence="10" type="ORF">PPOP_3253</name>
</gene>
<name>M9M7S7_PAEPP</name>
<dbReference type="GO" id="GO:0005886">
    <property type="term" value="C:plasma membrane"/>
    <property type="evidence" value="ECO:0007669"/>
    <property type="project" value="UniProtKB-SubCell"/>
</dbReference>
<dbReference type="PROSITE" id="PS50929">
    <property type="entry name" value="ABC_TM1F"/>
    <property type="match status" value="1"/>
</dbReference>
<dbReference type="InterPro" id="IPR017871">
    <property type="entry name" value="ABC_transporter-like_CS"/>
</dbReference>
<protein>
    <submittedName>
        <fullName evidence="10">ATPase and permease component</fullName>
    </submittedName>
</protein>
<dbReference type="SMART" id="SM00382">
    <property type="entry name" value="AAA"/>
    <property type="match status" value="1"/>
</dbReference>
<evidence type="ECO:0000256" key="5">
    <source>
        <dbReference type="ARBA" id="ARBA00022989"/>
    </source>
</evidence>
<dbReference type="SUPFAM" id="SSF90123">
    <property type="entry name" value="ABC transporter transmembrane region"/>
    <property type="match status" value="1"/>
</dbReference>
<evidence type="ECO:0000256" key="7">
    <source>
        <dbReference type="SAM" id="Phobius"/>
    </source>
</evidence>
<keyword evidence="3" id="KW-0547">Nucleotide-binding</keyword>
<feature type="transmembrane region" description="Helical" evidence="7">
    <location>
        <begin position="59"/>
        <end position="79"/>
    </location>
</feature>
<comment type="subcellular location">
    <subcellularLocation>
        <location evidence="1">Cell membrane</location>
        <topology evidence="1">Multi-pass membrane protein</topology>
    </subcellularLocation>
</comment>
<sequence length="525" mass="59618">MVIAGQFMANQKTLLRSRLAQYANYHIDKLIANKLISLPLIFFETTENHNLLQRINSNIGNRIVLCFISIMDVIKYIIMLSGYTYLLFTLHWLLAFLLIVLLVPSFHEIAITSRKKYIQEHSQLQKLRRSQYLFSLFSSKMVQKEFKLFGHASYILKLWKKIFLQTTNEQYELEKYSLKRNSDIFALHQIVNALFIAGIVLIGRHKNVTIGDFVAYSQLLSMSISSIKFLSSGIGTIISQGLYISDLKKFITIPEKNVKKSLDLGKVVDSPEVAVLNISFKYPNSDTYILKNISFSISPGEIIAIVGDNGSGKSTLIKCLLGLYSVQEGKILIDGVDIDNIPENELSEKMTVLFQDFVKYELTIKENITLAHSEVVNQTRLKKTIDEAGISEMVDMFYEREDTALGHTHEKGKELSGGQWQRLALGRALYKDAQMVFLDEPTAALDPISEVKLINSFVDICKEKTAVIISHRLASCLFADKIIVLQEGEIKEIGNHQQLLLLRGLYYKMFHSQADSYHSKAKCSS</sequence>
<keyword evidence="4" id="KW-0067">ATP-binding</keyword>
<dbReference type="CDD" id="cd03228">
    <property type="entry name" value="ABCC_MRP_Like"/>
    <property type="match status" value="1"/>
</dbReference>
<keyword evidence="5 7" id="KW-1133">Transmembrane helix</keyword>
<evidence type="ECO:0000256" key="2">
    <source>
        <dbReference type="ARBA" id="ARBA00022692"/>
    </source>
</evidence>
<dbReference type="PANTHER" id="PTHR24221:SF646">
    <property type="entry name" value="HAEMOLYSIN SECRETION ATP-BINDING PROTEIN"/>
    <property type="match status" value="1"/>
</dbReference>
<dbReference type="GO" id="GO:0140359">
    <property type="term" value="F:ABC-type transporter activity"/>
    <property type="evidence" value="ECO:0007669"/>
    <property type="project" value="InterPro"/>
</dbReference>
<evidence type="ECO:0000259" key="9">
    <source>
        <dbReference type="PROSITE" id="PS50929"/>
    </source>
</evidence>
<feature type="transmembrane region" description="Helical" evidence="7">
    <location>
        <begin position="184"/>
        <end position="203"/>
    </location>
</feature>
<dbReference type="InterPro" id="IPR027417">
    <property type="entry name" value="P-loop_NTPase"/>
</dbReference>
<evidence type="ECO:0000313" key="10">
    <source>
        <dbReference type="EMBL" id="GAC43853.1"/>
    </source>
</evidence>
<dbReference type="InterPro" id="IPR036640">
    <property type="entry name" value="ABC1_TM_sf"/>
</dbReference>
<proteinExistence type="predicted"/>
<organism evidence="10 11">
    <name type="scientific">Paenibacillus popilliae ATCC 14706</name>
    <dbReference type="NCBI Taxonomy" id="1212764"/>
    <lineage>
        <taxon>Bacteria</taxon>
        <taxon>Bacillati</taxon>
        <taxon>Bacillota</taxon>
        <taxon>Bacilli</taxon>
        <taxon>Bacillales</taxon>
        <taxon>Paenibacillaceae</taxon>
        <taxon>Paenibacillus</taxon>
    </lineage>
</organism>
<dbReference type="EMBL" id="BALG01000256">
    <property type="protein sequence ID" value="GAC43853.1"/>
    <property type="molecule type" value="Genomic_DNA"/>
</dbReference>
<feature type="domain" description="ABC transporter" evidence="8">
    <location>
        <begin position="273"/>
        <end position="512"/>
    </location>
</feature>
<dbReference type="SUPFAM" id="SSF52540">
    <property type="entry name" value="P-loop containing nucleoside triphosphate hydrolases"/>
    <property type="match status" value="1"/>
</dbReference>
<dbReference type="InterPro" id="IPR003593">
    <property type="entry name" value="AAA+_ATPase"/>
</dbReference>
<dbReference type="PROSITE" id="PS50893">
    <property type="entry name" value="ABC_TRANSPORTER_2"/>
    <property type="match status" value="1"/>
</dbReference>
<dbReference type="Gene3D" id="3.40.50.300">
    <property type="entry name" value="P-loop containing nucleotide triphosphate hydrolases"/>
    <property type="match status" value="1"/>
</dbReference>
<dbReference type="GO" id="GO:0005524">
    <property type="term" value="F:ATP binding"/>
    <property type="evidence" value="ECO:0007669"/>
    <property type="project" value="UniProtKB-KW"/>
</dbReference>
<reference evidence="10 11" key="1">
    <citation type="submission" date="2012-10" db="EMBL/GenBank/DDBJ databases">
        <title>Draft Genome Sequence of Paenibacillus popilliae ATCC 14706T.</title>
        <authorList>
            <person name="Iiyama K."/>
            <person name="Mori K."/>
            <person name="Mon H."/>
            <person name="Chieda Y."/>
            <person name="Lee J.M."/>
            <person name="Kusakabe T."/>
            <person name="Tashiro K."/>
            <person name="Asano S."/>
            <person name="Yasunaga-Aoki C."/>
            <person name="Shimizu S."/>
        </authorList>
    </citation>
    <scope>NUCLEOTIDE SEQUENCE [LARGE SCALE GENOMIC DNA]</scope>
    <source>
        <strain evidence="10 11">ATCC 14706</strain>
    </source>
</reference>
<evidence type="ECO:0000259" key="8">
    <source>
        <dbReference type="PROSITE" id="PS50893"/>
    </source>
</evidence>
<evidence type="ECO:0000256" key="4">
    <source>
        <dbReference type="ARBA" id="ARBA00022840"/>
    </source>
</evidence>
<evidence type="ECO:0000256" key="6">
    <source>
        <dbReference type="ARBA" id="ARBA00023136"/>
    </source>
</evidence>
<dbReference type="GO" id="GO:0034040">
    <property type="term" value="F:ATPase-coupled lipid transmembrane transporter activity"/>
    <property type="evidence" value="ECO:0007669"/>
    <property type="project" value="TreeGrafter"/>
</dbReference>
<dbReference type="Pfam" id="PF00005">
    <property type="entry name" value="ABC_tran"/>
    <property type="match status" value="1"/>
</dbReference>
<accession>M9M7S7</accession>
<dbReference type="InterPro" id="IPR003439">
    <property type="entry name" value="ABC_transporter-like_ATP-bd"/>
</dbReference>
<keyword evidence="2 7" id="KW-0812">Transmembrane</keyword>
<keyword evidence="6 7" id="KW-0472">Membrane</keyword>
<dbReference type="AlphaFoldDB" id="M9M7S7"/>
<dbReference type="Gene3D" id="1.20.1560.10">
    <property type="entry name" value="ABC transporter type 1, transmembrane domain"/>
    <property type="match status" value="1"/>
</dbReference>
<comment type="caution">
    <text evidence="10">The sequence shown here is derived from an EMBL/GenBank/DDBJ whole genome shotgun (WGS) entry which is preliminary data.</text>
</comment>
<dbReference type="GO" id="GO:0016887">
    <property type="term" value="F:ATP hydrolysis activity"/>
    <property type="evidence" value="ECO:0007669"/>
    <property type="project" value="InterPro"/>
</dbReference>
<evidence type="ECO:0000313" key="11">
    <source>
        <dbReference type="Proteomes" id="UP000029453"/>
    </source>
</evidence>
<feature type="transmembrane region" description="Helical" evidence="7">
    <location>
        <begin position="85"/>
        <end position="106"/>
    </location>
</feature>
<evidence type="ECO:0000256" key="1">
    <source>
        <dbReference type="ARBA" id="ARBA00004651"/>
    </source>
</evidence>